<keyword evidence="3" id="KW-0472">Membrane</keyword>
<feature type="compositionally biased region" description="Acidic residues" evidence="2">
    <location>
        <begin position="108"/>
        <end position="130"/>
    </location>
</feature>
<keyword evidence="5" id="KW-1185">Reference proteome</keyword>
<dbReference type="AlphaFoldDB" id="K8F9M3"/>
<feature type="region of interest" description="Disordered" evidence="2">
    <location>
        <begin position="68"/>
        <end position="146"/>
    </location>
</feature>
<evidence type="ECO:0000313" key="5">
    <source>
        <dbReference type="Proteomes" id="UP000198341"/>
    </source>
</evidence>
<protein>
    <submittedName>
        <fullName evidence="4">Ubiquitous surface protein A1 UspA1</fullName>
    </submittedName>
</protein>
<reference evidence="4 5" key="1">
    <citation type="submission" date="2011-10" db="EMBL/GenBank/DDBJ databases">
        <authorList>
            <person name="Genoscope - CEA"/>
        </authorList>
    </citation>
    <scope>NUCLEOTIDE SEQUENCE [LARGE SCALE GENOMIC DNA]</scope>
    <source>
        <strain evidence="4 5">RCC 1105</strain>
    </source>
</reference>
<feature type="region of interest" description="Disordered" evidence="2">
    <location>
        <begin position="196"/>
        <end position="216"/>
    </location>
</feature>
<evidence type="ECO:0000256" key="3">
    <source>
        <dbReference type="SAM" id="Phobius"/>
    </source>
</evidence>
<feature type="transmembrane region" description="Helical" evidence="3">
    <location>
        <begin position="30"/>
        <end position="55"/>
    </location>
</feature>
<keyword evidence="1" id="KW-0175">Coiled coil</keyword>
<feature type="compositionally biased region" description="Low complexity" evidence="2">
    <location>
        <begin position="69"/>
        <end position="79"/>
    </location>
</feature>
<accession>K8F9M3</accession>
<keyword evidence="3" id="KW-0812">Transmembrane</keyword>
<feature type="compositionally biased region" description="Acidic residues" evidence="2">
    <location>
        <begin position="205"/>
        <end position="215"/>
    </location>
</feature>
<evidence type="ECO:0000256" key="1">
    <source>
        <dbReference type="SAM" id="Coils"/>
    </source>
</evidence>
<evidence type="ECO:0000256" key="2">
    <source>
        <dbReference type="SAM" id="MobiDB-lite"/>
    </source>
</evidence>
<dbReference type="KEGG" id="bpg:Bathy10g00140"/>
<evidence type="ECO:0000313" key="4">
    <source>
        <dbReference type="EMBL" id="CCO18303.1"/>
    </source>
</evidence>
<dbReference type="RefSeq" id="XP_007510770.1">
    <property type="nucleotide sequence ID" value="XM_007510708.1"/>
</dbReference>
<dbReference type="Proteomes" id="UP000198341">
    <property type="component" value="Chromosome 10"/>
</dbReference>
<feature type="compositionally biased region" description="Low complexity" evidence="2">
    <location>
        <begin position="86"/>
        <end position="103"/>
    </location>
</feature>
<dbReference type="GeneID" id="19013091"/>
<feature type="coiled-coil region" evidence="1">
    <location>
        <begin position="158"/>
        <end position="192"/>
    </location>
</feature>
<keyword evidence="3" id="KW-1133">Transmembrane helix</keyword>
<dbReference type="CDD" id="cd12819">
    <property type="entry name" value="LbR_vir_like"/>
    <property type="match status" value="2"/>
</dbReference>
<sequence length="732" mass="77280">MMRNAGGGRRDGLRRGGLFHVNNRHRRRSFGFLGLDLPRCILLLAAALCVIGGAINVHSMNAHHDAHVKASASSSTHAHGTGGVGASKSSFSSSSAPKVTTTKKAAEEENEDIDDLDDIEDTEMDDDDVNDINGDVEVPKSASPKIEPKMIPRVERPASFGSDKLREAEKRHQELEKQFEDLDERDERLKGTLEFNRAEAGFKENDEDEDDESAIDENRKVENGKTYENVGGMWVEVDTGNEEVIKIAEKNMGRVDGAKSAVKMKDSEYMKLAREAARDKEKFKDPETKRLLRRFGLDTHSQQSLTESMKKKAQEKILAIDKAKREEAAQGAMTKPLVPHPALLVPMTRSRGIAGCGVCTNATGGHFAKGVGCTINGGAYNIAWNENDGHPTVNGGLNNRAKGAYATINGGYDNEGAKDDSTVNGGGQNRAFEVASTVNGGELNMALKAGSVANGGANNVAGGVDSVVNGGVFNKAIGDGSCVGGGEYNNANGVHSSVLGGALNSVSYDHGAIVGGLANSATSNFTVIVGGGYNKVEETYGVIVGGYNNTVKASDATIVGGSNNEASGGGSHVAGGENNKASGQFSSVLSGRLSSALHKGSVVFGDASLSSARSTNANQVVMQHDDVRKTGGGMFVFDEKVVQDRKRSLYTKGTEVIRNIAPKSYVSADGSRTLFGIAASDVEKIAPEMLVKNADGSHATDPTALVYMLVNALKEQDNRIKALEAKAGIKSS</sequence>
<dbReference type="EMBL" id="FO082269">
    <property type="protein sequence ID" value="CCO18303.1"/>
    <property type="molecule type" value="Genomic_DNA"/>
</dbReference>
<name>K8F9M3_9CHLO</name>
<dbReference type="OrthoDB" id="54278at2759"/>
<proteinExistence type="predicted"/>
<gene>
    <name evidence="4" type="ordered locus">Bathy10g00140</name>
</gene>
<dbReference type="InterPro" id="IPR011049">
    <property type="entry name" value="Serralysin-like_metalloprot_C"/>
</dbReference>
<organism evidence="4 5">
    <name type="scientific">Bathycoccus prasinos</name>
    <dbReference type="NCBI Taxonomy" id="41875"/>
    <lineage>
        <taxon>Eukaryota</taxon>
        <taxon>Viridiplantae</taxon>
        <taxon>Chlorophyta</taxon>
        <taxon>Mamiellophyceae</taxon>
        <taxon>Mamiellales</taxon>
        <taxon>Bathycoccaceae</taxon>
        <taxon>Bathycoccus</taxon>
    </lineage>
</organism>
<dbReference type="Gene3D" id="2.150.10.10">
    <property type="entry name" value="Serralysin-like metalloprotease, C-terminal"/>
    <property type="match status" value="2"/>
</dbReference>